<dbReference type="InterPro" id="IPR007110">
    <property type="entry name" value="Ig-like_dom"/>
</dbReference>
<dbReference type="CTD" id="20239926"/>
<dbReference type="HOGENOM" id="CLU_957399_0_0_1"/>
<evidence type="ECO:0000313" key="3">
    <source>
        <dbReference type="EMBL" id="ESO89547.1"/>
    </source>
</evidence>
<dbReference type="PROSITE" id="PS50835">
    <property type="entry name" value="IG_LIKE"/>
    <property type="match status" value="1"/>
</dbReference>
<dbReference type="Proteomes" id="UP000030746">
    <property type="component" value="Unassembled WGS sequence"/>
</dbReference>
<dbReference type="AlphaFoldDB" id="V3ZYT1"/>
<keyword evidence="1" id="KW-1133">Transmembrane helix</keyword>
<sequence length="291" mass="33415">MDSKIDHLTMGQREIFLTNDTLMLKIKRTTTEEDAGIYWMEFNKILVGQNASSISGGTKDNYTSILKLECHNVSTSIRDCQLVNNSMYIMWYKNGMRMTELDPTLSQINVTVDHNGGNFTCKATEYFPGNEGLQTTTPYPYDAPTDVKLEPNQREITVTTDGPSDVKLEPHKRETTVTTETEMMNNVIVAAIAVIVVAIIIAVIVVVITVIIYNKYKKKKHYRVIYWRRTEYEEPEDIVYAELDLNTPDWYKIYGIKPESEVEYSTIDFAKKAPKIPRNMELDSDDEDQLH</sequence>
<organism evidence="3 4">
    <name type="scientific">Lottia gigantea</name>
    <name type="common">Giant owl limpet</name>
    <dbReference type="NCBI Taxonomy" id="225164"/>
    <lineage>
        <taxon>Eukaryota</taxon>
        <taxon>Metazoa</taxon>
        <taxon>Spiralia</taxon>
        <taxon>Lophotrochozoa</taxon>
        <taxon>Mollusca</taxon>
        <taxon>Gastropoda</taxon>
        <taxon>Patellogastropoda</taxon>
        <taxon>Lottioidea</taxon>
        <taxon>Lottiidae</taxon>
        <taxon>Lottia</taxon>
    </lineage>
</organism>
<gene>
    <name evidence="3" type="ORF">LOTGIDRAFT_165139</name>
</gene>
<feature type="domain" description="Ig-like" evidence="2">
    <location>
        <begin position="64"/>
        <end position="140"/>
    </location>
</feature>
<protein>
    <recommendedName>
        <fullName evidence="2">Ig-like domain-containing protein</fullName>
    </recommendedName>
</protein>
<evidence type="ECO:0000313" key="4">
    <source>
        <dbReference type="Proteomes" id="UP000030746"/>
    </source>
</evidence>
<proteinExistence type="predicted"/>
<evidence type="ECO:0000256" key="1">
    <source>
        <dbReference type="SAM" id="Phobius"/>
    </source>
</evidence>
<feature type="transmembrane region" description="Helical" evidence="1">
    <location>
        <begin position="187"/>
        <end position="213"/>
    </location>
</feature>
<dbReference type="GeneID" id="20239926"/>
<keyword evidence="4" id="KW-1185">Reference proteome</keyword>
<evidence type="ECO:0000259" key="2">
    <source>
        <dbReference type="PROSITE" id="PS50835"/>
    </source>
</evidence>
<reference evidence="3 4" key="1">
    <citation type="journal article" date="2013" name="Nature">
        <title>Insights into bilaterian evolution from three spiralian genomes.</title>
        <authorList>
            <person name="Simakov O."/>
            <person name="Marletaz F."/>
            <person name="Cho S.J."/>
            <person name="Edsinger-Gonzales E."/>
            <person name="Havlak P."/>
            <person name="Hellsten U."/>
            <person name="Kuo D.H."/>
            <person name="Larsson T."/>
            <person name="Lv J."/>
            <person name="Arendt D."/>
            <person name="Savage R."/>
            <person name="Osoegawa K."/>
            <person name="de Jong P."/>
            <person name="Grimwood J."/>
            <person name="Chapman J.A."/>
            <person name="Shapiro H."/>
            <person name="Aerts A."/>
            <person name="Otillar R.P."/>
            <person name="Terry A.Y."/>
            <person name="Boore J.L."/>
            <person name="Grigoriev I.V."/>
            <person name="Lindberg D.R."/>
            <person name="Seaver E.C."/>
            <person name="Weisblat D.A."/>
            <person name="Putnam N.H."/>
            <person name="Rokhsar D.S."/>
        </authorList>
    </citation>
    <scope>NUCLEOTIDE SEQUENCE [LARGE SCALE GENOMIC DNA]</scope>
</reference>
<dbReference type="EMBL" id="KB202591">
    <property type="protein sequence ID" value="ESO89547.1"/>
    <property type="molecule type" value="Genomic_DNA"/>
</dbReference>
<dbReference type="KEGG" id="lgi:LOTGIDRAFT_165139"/>
<accession>V3ZYT1</accession>
<keyword evidence="1" id="KW-0812">Transmembrane</keyword>
<dbReference type="RefSeq" id="XP_009059904.1">
    <property type="nucleotide sequence ID" value="XM_009061656.1"/>
</dbReference>
<dbReference type="OrthoDB" id="6435907at2759"/>
<name>V3ZYT1_LOTGI</name>
<keyword evidence="1" id="KW-0472">Membrane</keyword>